<reference evidence="11" key="1">
    <citation type="submission" date="2018-06" db="EMBL/GenBank/DDBJ databases">
        <authorList>
            <person name="Zhirakovskaya E."/>
        </authorList>
    </citation>
    <scope>NUCLEOTIDE SEQUENCE</scope>
</reference>
<dbReference type="HAMAP" id="MF_02204">
    <property type="entry name" value="Pal"/>
    <property type="match status" value="1"/>
</dbReference>
<evidence type="ECO:0000256" key="5">
    <source>
        <dbReference type="ARBA" id="ARBA00023139"/>
    </source>
</evidence>
<evidence type="ECO:0000256" key="1">
    <source>
        <dbReference type="ARBA" id="ARBA00004442"/>
    </source>
</evidence>
<feature type="region of interest" description="Disordered" evidence="9">
    <location>
        <begin position="26"/>
        <end position="49"/>
    </location>
</feature>
<dbReference type="Gene3D" id="3.30.1330.60">
    <property type="entry name" value="OmpA-like domain"/>
    <property type="match status" value="1"/>
</dbReference>
<keyword evidence="5" id="KW-0564">Palmitate</keyword>
<dbReference type="Pfam" id="PF00691">
    <property type="entry name" value="OmpA"/>
    <property type="match status" value="1"/>
</dbReference>
<dbReference type="GO" id="GO:0051301">
    <property type="term" value="P:cell division"/>
    <property type="evidence" value="ECO:0007669"/>
    <property type="project" value="UniProtKB-KW"/>
</dbReference>
<evidence type="ECO:0000313" key="11">
    <source>
        <dbReference type="EMBL" id="VAV83300.1"/>
    </source>
</evidence>
<keyword evidence="7 11" id="KW-0449">Lipoprotein</keyword>
<dbReference type="PANTHER" id="PTHR30329:SF21">
    <property type="entry name" value="LIPOPROTEIN YIAD-RELATED"/>
    <property type="match status" value="1"/>
</dbReference>
<evidence type="ECO:0000256" key="9">
    <source>
        <dbReference type="SAM" id="MobiDB-lite"/>
    </source>
</evidence>
<keyword evidence="2" id="KW-0132">Cell division</keyword>
<dbReference type="InterPro" id="IPR050330">
    <property type="entry name" value="Bact_OuterMem_StrucFunc"/>
</dbReference>
<organism evidence="11">
    <name type="scientific">hydrothermal vent metagenome</name>
    <dbReference type="NCBI Taxonomy" id="652676"/>
    <lineage>
        <taxon>unclassified sequences</taxon>
        <taxon>metagenomes</taxon>
        <taxon>ecological metagenomes</taxon>
    </lineage>
</organism>
<dbReference type="PROSITE" id="PS51123">
    <property type="entry name" value="OMPA_2"/>
    <property type="match status" value="1"/>
</dbReference>
<dbReference type="InterPro" id="IPR006665">
    <property type="entry name" value="OmpA-like"/>
</dbReference>
<dbReference type="InterPro" id="IPR006664">
    <property type="entry name" value="OMP_bac"/>
</dbReference>
<evidence type="ECO:0000256" key="6">
    <source>
        <dbReference type="ARBA" id="ARBA00023237"/>
    </source>
</evidence>
<dbReference type="SUPFAM" id="SSF103088">
    <property type="entry name" value="OmpA-like"/>
    <property type="match status" value="1"/>
</dbReference>
<protein>
    <submittedName>
        <fullName evidence="11">Tol-Pal system peptidoglycan-associated lipoprotein PAL</fullName>
    </submittedName>
</protein>
<dbReference type="PROSITE" id="PS51257">
    <property type="entry name" value="PROKAR_LIPOPROTEIN"/>
    <property type="match status" value="1"/>
</dbReference>
<dbReference type="PANTHER" id="PTHR30329">
    <property type="entry name" value="STATOR ELEMENT OF FLAGELLAR MOTOR COMPLEX"/>
    <property type="match status" value="1"/>
</dbReference>
<dbReference type="InterPro" id="IPR039001">
    <property type="entry name" value="Pal"/>
</dbReference>
<name>A0A3B0QNY7_9ZZZZ</name>
<dbReference type="PRINTS" id="PR01021">
    <property type="entry name" value="OMPADOMAIN"/>
</dbReference>
<keyword evidence="6" id="KW-0998">Cell outer membrane</keyword>
<dbReference type="EMBL" id="UOEA01000037">
    <property type="protein sequence ID" value="VAV83300.1"/>
    <property type="molecule type" value="Genomic_DNA"/>
</dbReference>
<dbReference type="CDD" id="cd07185">
    <property type="entry name" value="OmpA_C-like"/>
    <property type="match status" value="1"/>
</dbReference>
<feature type="domain" description="OmpA-like" evidence="10">
    <location>
        <begin position="71"/>
        <end position="186"/>
    </location>
</feature>
<proteinExistence type="inferred from homology"/>
<dbReference type="InterPro" id="IPR036737">
    <property type="entry name" value="OmpA-like_sf"/>
</dbReference>
<dbReference type="InterPro" id="IPR014169">
    <property type="entry name" value="Pal_lipo_C"/>
</dbReference>
<dbReference type="AlphaFoldDB" id="A0A3B0QNY7"/>
<gene>
    <name evidence="11" type="ORF">MNBD_DELTA01-1536</name>
</gene>
<sequence length="186" mass="20176">MKRNFLIFVLMLMLGAFTFAGCATQSGGTKGSSRGGDDSGGDDSGGDVTRGVGVQEQGKIYSSSLDKSFDAGEDKDGTIYDVFFAYDKYALSSQARDILDNNAKILGMNKGAKVSVEGHCDDRGSNEYNIALGDRRAQSVKKYLTRVGLDGNDISTVSYGEEKPFCEGVGKECWQKNRRAHFVVKY</sequence>
<evidence type="ECO:0000256" key="8">
    <source>
        <dbReference type="ARBA" id="ARBA00023306"/>
    </source>
</evidence>
<keyword evidence="8" id="KW-0131">Cell cycle</keyword>
<accession>A0A3B0QNY7</accession>
<evidence type="ECO:0000256" key="7">
    <source>
        <dbReference type="ARBA" id="ARBA00023288"/>
    </source>
</evidence>
<evidence type="ECO:0000259" key="10">
    <source>
        <dbReference type="PROSITE" id="PS51123"/>
    </source>
</evidence>
<evidence type="ECO:0000256" key="2">
    <source>
        <dbReference type="ARBA" id="ARBA00022618"/>
    </source>
</evidence>
<dbReference type="GO" id="GO:0009279">
    <property type="term" value="C:cell outer membrane"/>
    <property type="evidence" value="ECO:0007669"/>
    <property type="project" value="UniProtKB-SubCell"/>
</dbReference>
<comment type="subcellular location">
    <subcellularLocation>
        <location evidence="1">Cell outer membrane</location>
    </subcellularLocation>
</comment>
<evidence type="ECO:0000256" key="4">
    <source>
        <dbReference type="ARBA" id="ARBA00023136"/>
    </source>
</evidence>
<evidence type="ECO:0000256" key="3">
    <source>
        <dbReference type="ARBA" id="ARBA00022729"/>
    </source>
</evidence>
<keyword evidence="4" id="KW-0472">Membrane</keyword>
<keyword evidence="3" id="KW-0732">Signal</keyword>
<dbReference type="NCBIfam" id="TIGR02802">
    <property type="entry name" value="Pal_lipo"/>
    <property type="match status" value="1"/>
</dbReference>